<evidence type="ECO:0000313" key="1">
    <source>
        <dbReference type="EMBL" id="MXG89952.1"/>
    </source>
</evidence>
<dbReference type="Proteomes" id="UP000473325">
    <property type="component" value="Unassembled WGS sequence"/>
</dbReference>
<evidence type="ECO:0000313" key="2">
    <source>
        <dbReference type="Proteomes" id="UP000473325"/>
    </source>
</evidence>
<dbReference type="EMBL" id="WUEK01000005">
    <property type="protein sequence ID" value="MXG89952.1"/>
    <property type="molecule type" value="Genomic_DNA"/>
</dbReference>
<gene>
    <name evidence="1" type="ORF">GRQ65_10345</name>
</gene>
<accession>A0A6L7F119</accession>
<dbReference type="Gene3D" id="1.10.10.1150">
    <property type="entry name" value="Coenzyme PQQ synthesis protein D (PqqD)"/>
    <property type="match status" value="1"/>
</dbReference>
<name>A0A6L7F119_9ACTN</name>
<dbReference type="InterPro" id="IPR008792">
    <property type="entry name" value="PQQD"/>
</dbReference>
<comment type="caution">
    <text evidence="1">The sequence shown here is derived from an EMBL/GenBank/DDBJ whole genome shotgun (WGS) entry which is preliminary data.</text>
</comment>
<dbReference type="Pfam" id="PF05402">
    <property type="entry name" value="PqqD"/>
    <property type="match status" value="1"/>
</dbReference>
<organism evidence="1 2">
    <name type="scientific">Nocardioides flavescens</name>
    <dbReference type="NCBI Taxonomy" id="2691959"/>
    <lineage>
        <taxon>Bacteria</taxon>
        <taxon>Bacillati</taxon>
        <taxon>Actinomycetota</taxon>
        <taxon>Actinomycetes</taxon>
        <taxon>Propionibacteriales</taxon>
        <taxon>Nocardioidaceae</taxon>
        <taxon>Nocardioides</taxon>
    </lineage>
</organism>
<protein>
    <submittedName>
        <fullName evidence="1">PqqD family peptide modification chaperone</fullName>
    </submittedName>
</protein>
<keyword evidence="2" id="KW-1185">Reference proteome</keyword>
<dbReference type="InterPro" id="IPR041881">
    <property type="entry name" value="PqqD_sf"/>
</dbReference>
<dbReference type="RefSeq" id="WP_160877855.1">
    <property type="nucleotide sequence ID" value="NZ_WUEK01000005.1"/>
</dbReference>
<sequence>MSDIGPDTPVRLRPGAVSWREVDGEVVLLDLTTSAYFGVNASGTLLWQMLDAGTTPADMTGALVAEFDVDRDRASTDVEAFLAEAQRLNLVEV</sequence>
<dbReference type="AlphaFoldDB" id="A0A6L7F119"/>
<proteinExistence type="predicted"/>
<reference evidence="1 2" key="1">
    <citation type="submission" date="2019-12" db="EMBL/GenBank/DDBJ databases">
        <authorList>
            <person name="Kun Z."/>
        </authorList>
    </citation>
    <scope>NUCLEOTIDE SEQUENCE [LARGE SCALE GENOMIC DNA]</scope>
    <source>
        <strain evidence="1 2">YIM 123512</strain>
    </source>
</reference>